<evidence type="ECO:0000256" key="5">
    <source>
        <dbReference type="SAM" id="MobiDB-lite"/>
    </source>
</evidence>
<gene>
    <name evidence="6" type="ORF">EZS28_030743</name>
</gene>
<name>A0A5J4UTK5_9EUKA</name>
<evidence type="ECO:0000256" key="1">
    <source>
        <dbReference type="ARBA" id="ARBA00004604"/>
    </source>
</evidence>
<evidence type="ECO:0000256" key="3">
    <source>
        <dbReference type="ARBA" id="ARBA00022884"/>
    </source>
</evidence>
<dbReference type="EMBL" id="SNRW01012512">
    <property type="protein sequence ID" value="KAA6373729.1"/>
    <property type="molecule type" value="Genomic_DNA"/>
</dbReference>
<protein>
    <submittedName>
        <fullName evidence="6">Putative pre-rRNA-processing protein ESF2</fullName>
    </submittedName>
</protein>
<keyword evidence="4" id="KW-0539">Nucleus</keyword>
<dbReference type="SUPFAM" id="SSF54928">
    <property type="entry name" value="RNA-binding domain, RBD"/>
    <property type="match status" value="1"/>
</dbReference>
<dbReference type="OrthoDB" id="287393at2759"/>
<reference evidence="6 7" key="1">
    <citation type="submission" date="2019-03" db="EMBL/GenBank/DDBJ databases">
        <title>Single cell metagenomics reveals metabolic interactions within the superorganism composed of flagellate Streblomastix strix and complex community of Bacteroidetes bacteria on its surface.</title>
        <authorList>
            <person name="Treitli S.C."/>
            <person name="Kolisko M."/>
            <person name="Husnik F."/>
            <person name="Keeling P."/>
            <person name="Hampl V."/>
        </authorList>
    </citation>
    <scope>NUCLEOTIDE SEQUENCE [LARGE SCALE GENOMIC DNA]</scope>
    <source>
        <strain evidence="6">ST1C</strain>
    </source>
</reference>
<dbReference type="CDD" id="cd12263">
    <property type="entry name" value="RRM_ABT1_like"/>
    <property type="match status" value="1"/>
</dbReference>
<feature type="region of interest" description="Disordered" evidence="5">
    <location>
        <begin position="124"/>
        <end position="175"/>
    </location>
</feature>
<dbReference type="GO" id="GO:0005730">
    <property type="term" value="C:nucleolus"/>
    <property type="evidence" value="ECO:0007669"/>
    <property type="project" value="UniProtKB-SubCell"/>
</dbReference>
<dbReference type="Gene3D" id="3.30.70.330">
    <property type="match status" value="1"/>
</dbReference>
<dbReference type="GO" id="GO:0000472">
    <property type="term" value="P:endonucleolytic cleavage to generate mature 5'-end of SSU-rRNA from (SSU-rRNA, 5.8S rRNA, LSU-rRNA)"/>
    <property type="evidence" value="ECO:0007669"/>
    <property type="project" value="TreeGrafter"/>
</dbReference>
<evidence type="ECO:0000256" key="4">
    <source>
        <dbReference type="ARBA" id="ARBA00023242"/>
    </source>
</evidence>
<evidence type="ECO:0000313" key="7">
    <source>
        <dbReference type="Proteomes" id="UP000324800"/>
    </source>
</evidence>
<dbReference type="PANTHER" id="PTHR12311">
    <property type="entry name" value="ACTIVATOR OF BASAL TRANSCRIPTION 1"/>
    <property type="match status" value="1"/>
</dbReference>
<dbReference type="GO" id="GO:0034462">
    <property type="term" value="P:small-subunit processome assembly"/>
    <property type="evidence" value="ECO:0007669"/>
    <property type="project" value="TreeGrafter"/>
</dbReference>
<evidence type="ECO:0000256" key="2">
    <source>
        <dbReference type="ARBA" id="ARBA00005819"/>
    </source>
</evidence>
<dbReference type="InterPro" id="IPR012677">
    <property type="entry name" value="Nucleotide-bd_a/b_plait_sf"/>
</dbReference>
<feature type="compositionally biased region" description="Basic and acidic residues" evidence="5">
    <location>
        <begin position="124"/>
        <end position="145"/>
    </location>
</feature>
<dbReference type="GO" id="GO:0000447">
    <property type="term" value="P:endonucleolytic cleavage in ITS1 to separate SSU-rRNA from 5.8S rRNA and LSU-rRNA from tricistronic rRNA transcript (SSU-rRNA, 5.8S rRNA, LSU-rRNA)"/>
    <property type="evidence" value="ECO:0007669"/>
    <property type="project" value="TreeGrafter"/>
</dbReference>
<comment type="caution">
    <text evidence="6">The sequence shown here is derived from an EMBL/GenBank/DDBJ whole genome shotgun (WGS) entry which is preliminary data.</text>
</comment>
<feature type="non-terminal residue" evidence="6">
    <location>
        <position position="1"/>
    </location>
</feature>
<feature type="compositionally biased region" description="Basic residues" evidence="5">
    <location>
        <begin position="146"/>
        <end position="160"/>
    </location>
</feature>
<dbReference type="InterPro" id="IPR034353">
    <property type="entry name" value="ABT1/ESF2_RRM"/>
</dbReference>
<organism evidence="6 7">
    <name type="scientific">Streblomastix strix</name>
    <dbReference type="NCBI Taxonomy" id="222440"/>
    <lineage>
        <taxon>Eukaryota</taxon>
        <taxon>Metamonada</taxon>
        <taxon>Preaxostyla</taxon>
        <taxon>Oxymonadida</taxon>
        <taxon>Streblomastigidae</taxon>
        <taxon>Streblomastix</taxon>
    </lineage>
</organism>
<comment type="similarity">
    <text evidence="2">Belongs to the ESF2/ABP1 family.</text>
</comment>
<dbReference type="InterPro" id="IPR039119">
    <property type="entry name" value="ABT1/Esf2"/>
</dbReference>
<sequence>EDKSGVLYIARVPMFMKVATLRNILSQYGEIGRIFLNEERKEQRSKRLKAGGNHKKRYVDGWIEFRDKHAAKSVAISLNNTQIGGKIRFYADDIWNLKYLPKMKWRHLIEKINEQNADKEEFLRKSTKDARKRAEDSMEKIDKSARIKHFQKKHQAKKAMKPSIIQTQKDKDKHG</sequence>
<dbReference type="AlphaFoldDB" id="A0A5J4UTK5"/>
<accession>A0A5J4UTK5</accession>
<dbReference type="GO" id="GO:0003723">
    <property type="term" value="F:RNA binding"/>
    <property type="evidence" value="ECO:0007669"/>
    <property type="project" value="UniProtKB-KW"/>
</dbReference>
<keyword evidence="3" id="KW-0694">RNA-binding</keyword>
<comment type="subcellular location">
    <subcellularLocation>
        <location evidence="1">Nucleus</location>
        <location evidence="1">Nucleolus</location>
    </subcellularLocation>
</comment>
<proteinExistence type="inferred from homology"/>
<dbReference type="GO" id="GO:0000480">
    <property type="term" value="P:endonucleolytic cleavage in 5'-ETS of tricistronic rRNA transcript (SSU-rRNA, 5.8S rRNA, LSU-rRNA)"/>
    <property type="evidence" value="ECO:0007669"/>
    <property type="project" value="TreeGrafter"/>
</dbReference>
<dbReference type="Proteomes" id="UP000324800">
    <property type="component" value="Unassembled WGS sequence"/>
</dbReference>
<dbReference type="PANTHER" id="PTHR12311:SF7">
    <property type="entry name" value="ACTIVATOR OF BASAL TRANSCRIPTION 1"/>
    <property type="match status" value="1"/>
</dbReference>
<dbReference type="InterPro" id="IPR035979">
    <property type="entry name" value="RBD_domain_sf"/>
</dbReference>
<evidence type="ECO:0000313" key="6">
    <source>
        <dbReference type="EMBL" id="KAA6373729.1"/>
    </source>
</evidence>